<keyword evidence="2" id="KW-0812">Transmembrane</keyword>
<accession>A0A165Q764</accession>
<feature type="transmembrane region" description="Helical" evidence="2">
    <location>
        <begin position="6"/>
        <end position="33"/>
    </location>
</feature>
<dbReference type="EMBL" id="KV425600">
    <property type="protein sequence ID" value="KZT22016.1"/>
    <property type="molecule type" value="Genomic_DNA"/>
</dbReference>
<organism evidence="3 4">
    <name type="scientific">Neolentinus lepideus HHB14362 ss-1</name>
    <dbReference type="NCBI Taxonomy" id="1314782"/>
    <lineage>
        <taxon>Eukaryota</taxon>
        <taxon>Fungi</taxon>
        <taxon>Dikarya</taxon>
        <taxon>Basidiomycota</taxon>
        <taxon>Agaricomycotina</taxon>
        <taxon>Agaricomycetes</taxon>
        <taxon>Gloeophyllales</taxon>
        <taxon>Gloeophyllaceae</taxon>
        <taxon>Neolentinus</taxon>
    </lineage>
</organism>
<feature type="region of interest" description="Disordered" evidence="1">
    <location>
        <begin position="364"/>
        <end position="387"/>
    </location>
</feature>
<dbReference type="AlphaFoldDB" id="A0A165Q764"/>
<proteinExistence type="predicted"/>
<keyword evidence="2" id="KW-1133">Transmembrane helix</keyword>
<name>A0A165Q764_9AGAM</name>
<dbReference type="OrthoDB" id="10598955at2759"/>
<protein>
    <submittedName>
        <fullName evidence="3">Uncharacterized protein</fullName>
    </submittedName>
</protein>
<keyword evidence="4" id="KW-1185">Reference proteome</keyword>
<evidence type="ECO:0000313" key="4">
    <source>
        <dbReference type="Proteomes" id="UP000076761"/>
    </source>
</evidence>
<evidence type="ECO:0000256" key="2">
    <source>
        <dbReference type="SAM" id="Phobius"/>
    </source>
</evidence>
<dbReference type="InParanoid" id="A0A165Q764"/>
<reference evidence="3 4" key="1">
    <citation type="journal article" date="2016" name="Mol. Biol. Evol.">
        <title>Comparative Genomics of Early-Diverging Mushroom-Forming Fungi Provides Insights into the Origins of Lignocellulose Decay Capabilities.</title>
        <authorList>
            <person name="Nagy L.G."/>
            <person name="Riley R."/>
            <person name="Tritt A."/>
            <person name="Adam C."/>
            <person name="Daum C."/>
            <person name="Floudas D."/>
            <person name="Sun H."/>
            <person name="Yadav J.S."/>
            <person name="Pangilinan J."/>
            <person name="Larsson K.H."/>
            <person name="Matsuura K."/>
            <person name="Barry K."/>
            <person name="Labutti K."/>
            <person name="Kuo R."/>
            <person name="Ohm R.A."/>
            <person name="Bhattacharya S.S."/>
            <person name="Shirouzu T."/>
            <person name="Yoshinaga Y."/>
            <person name="Martin F.M."/>
            <person name="Grigoriev I.V."/>
            <person name="Hibbett D.S."/>
        </authorList>
    </citation>
    <scope>NUCLEOTIDE SEQUENCE [LARGE SCALE GENOMIC DNA]</scope>
    <source>
        <strain evidence="3 4">HHB14362 ss-1</strain>
    </source>
</reference>
<dbReference type="Proteomes" id="UP000076761">
    <property type="component" value="Unassembled WGS sequence"/>
</dbReference>
<feature type="region of interest" description="Disordered" evidence="1">
    <location>
        <begin position="239"/>
        <end position="268"/>
    </location>
</feature>
<gene>
    <name evidence="3" type="ORF">NEOLEDRAFT_1150299</name>
</gene>
<evidence type="ECO:0000256" key="1">
    <source>
        <dbReference type="SAM" id="MobiDB-lite"/>
    </source>
</evidence>
<feature type="compositionally biased region" description="Low complexity" evidence="1">
    <location>
        <begin position="249"/>
        <end position="268"/>
    </location>
</feature>
<sequence>MSTNTVLILGLPLLVWIIIIISIIVSCLGSGLVTRAYKVYRSRQFARSFYLSSASVEQDARETASLKSWWSWYDDEYVSADPGRLKLFKELNVKLHRLLASTKLFFVCSPADTKSRIREIPIRIKELWAKYFPRGPSLLLTSPSGRDLPVLVVTPPKLSKLRSLLQTPSPSLLHFKWKPRKTWRPRKTKTLKTLCRNDAEKQASVTPTLDAVSDVVTPHASVLPVFLPLPESPTLVSQRTVTPAPDAHTSTISLSPESPSTSTSSSEELPLPVQMSPVVNSAPQQISNAQRRWTWPSVLNVTRGRSFSLPGAENPAPTLRQIAESHKRMTELMFDAGVRDASKSEEAIGNSHKRLSDLMQNTAKRDAERNSAGLLTPPATPEMTNPNWGGTTASLEGELPRSQSILATFSSLPGDSAAFVTRDDQERDSEAALDDEQSQKRLRCQYRASVKSVEVAPEACAVAVEYWTPAEGEEKKCAGRQQPVFVNVGVYAPLPDRKVRAQLFRDLKRGDVATGIGRGAVVGVGLATRRN</sequence>
<keyword evidence="2" id="KW-0472">Membrane</keyword>
<evidence type="ECO:0000313" key="3">
    <source>
        <dbReference type="EMBL" id="KZT22016.1"/>
    </source>
</evidence>